<keyword evidence="2" id="KW-1185">Reference proteome</keyword>
<evidence type="ECO:0000313" key="2">
    <source>
        <dbReference type="Proteomes" id="UP000679992"/>
    </source>
</evidence>
<dbReference type="EMBL" id="BOSL01000024">
    <property type="protein sequence ID" value="GIP55798.1"/>
    <property type="molecule type" value="Genomic_DNA"/>
</dbReference>
<proteinExistence type="predicted"/>
<protein>
    <submittedName>
        <fullName evidence="1">Uncharacterized protein</fullName>
    </submittedName>
</protein>
<sequence>MKLLYILLMVATLTTGCSQSNLKSIFGPNSESDYPDYIQVGDKFYIQAWELALVNNTPEIIEFGKVERASVISKGTPVYEIPGYPEQDVVAVKTDSNNTGLVTNISGYLIYVQQEENGESHYSEIAGQQFTQIQIFKGRDLLRELKGEDVDAFLRLFNQQGPHNEFQAGDGTIYTIVLIGDQPLGYNYGLREKDGRFGLSHIESKLPDEIADYFTSK</sequence>
<gene>
    <name evidence="1" type="ORF">J42TS3_48330</name>
</gene>
<accession>A0ABQ4MII9</accession>
<evidence type="ECO:0000313" key="1">
    <source>
        <dbReference type="EMBL" id="GIP55798.1"/>
    </source>
</evidence>
<comment type="caution">
    <text evidence="1">The sequence shown here is derived from an EMBL/GenBank/DDBJ whole genome shotgun (WGS) entry which is preliminary data.</text>
</comment>
<organism evidence="1 2">
    <name type="scientific">Paenibacillus vini</name>
    <dbReference type="NCBI Taxonomy" id="1476024"/>
    <lineage>
        <taxon>Bacteria</taxon>
        <taxon>Bacillati</taxon>
        <taxon>Bacillota</taxon>
        <taxon>Bacilli</taxon>
        <taxon>Bacillales</taxon>
        <taxon>Paenibacillaceae</taxon>
        <taxon>Paenibacillus</taxon>
    </lineage>
</organism>
<name>A0ABQ4MII9_9BACL</name>
<reference evidence="1 2" key="1">
    <citation type="submission" date="2021-03" db="EMBL/GenBank/DDBJ databases">
        <title>Antimicrobial resistance genes in bacteria isolated from Japanese honey, and their potential for conferring macrolide and lincosamide resistance in the American foulbrood pathogen Paenibacillus larvae.</title>
        <authorList>
            <person name="Okamoto M."/>
            <person name="Kumagai M."/>
            <person name="Kanamori H."/>
            <person name="Takamatsu D."/>
        </authorList>
    </citation>
    <scope>NUCLEOTIDE SEQUENCE [LARGE SCALE GENOMIC DNA]</scope>
    <source>
        <strain evidence="1 2">J42TS3</strain>
    </source>
</reference>
<dbReference type="PROSITE" id="PS51257">
    <property type="entry name" value="PROKAR_LIPOPROTEIN"/>
    <property type="match status" value="1"/>
</dbReference>
<dbReference type="RefSeq" id="WP_213656573.1">
    <property type="nucleotide sequence ID" value="NZ_BOSL01000024.1"/>
</dbReference>
<dbReference type="Proteomes" id="UP000679992">
    <property type="component" value="Unassembled WGS sequence"/>
</dbReference>